<dbReference type="AlphaFoldDB" id="A0A1Y6K6Q8"/>
<dbReference type="GO" id="GO:0043190">
    <property type="term" value="C:ATP-binding cassette (ABC) transporter complex"/>
    <property type="evidence" value="ECO:0007669"/>
    <property type="project" value="InterPro"/>
</dbReference>
<evidence type="ECO:0000256" key="1">
    <source>
        <dbReference type="ARBA" id="ARBA00005695"/>
    </source>
</evidence>
<dbReference type="Gene3D" id="3.40.190.10">
    <property type="entry name" value="Periplasmic binding protein-like II"/>
    <property type="match status" value="1"/>
</dbReference>
<evidence type="ECO:0000259" key="4">
    <source>
        <dbReference type="Pfam" id="PF00496"/>
    </source>
</evidence>
<gene>
    <name evidence="5" type="ORF">CFX1CAM_1513</name>
</gene>
<dbReference type="Gene3D" id="3.90.76.10">
    <property type="entry name" value="Dipeptide-binding Protein, Domain 1"/>
    <property type="match status" value="1"/>
</dbReference>
<sequence length="568" mass="64699">MKKFRWQLLTILITGLIVGILLILQQIEDDVEVVSTPSPISGGIYTEAQVGSFMRLNPFLSIYNPPDQDVSRLLFNGLIRFDSRGIPQADLAESWGVSFDGTVYNFSLRDDVFWHDGEIFDSSDVLFSIDFLKSNHPLIPEDLHNFWSQVEVVALSETQMQFLLPEPFAPFLDYLTFGIIPEHLLGGLSLEEMIDHPFNLAPVGTGPFRFQRLLVDNEQIIGVVLEAFDAYYLGRPYLDEFIFRYYPDSQKALDAFRSGEVEGIAWVHDSILSEVLKEPELSIFTVRAPLLSIVYLNLNNPEVSFLQEPEFRQALMAAINQSRIVNEVFRGQAVMANGPIMPGTWAYYDSLESVRYDPFEARRLLEATGAVQDEETGFYVTDSGQEIAITLQHPSTEKHTRIAKMIKSDWESLGLQVELNAKPYESVLADLEARDYQVALVEINLMRSPDPDPYPFWGQAQTLSGQNYADWDNRSASEFLEQARMTVDMGERERLYRNFQVMFNREMPSLPLFYSTYTYAISSDINGIVLGPIFEPGDRFQNVQEWFILTGRDLNTAATKEAPVVIEE</sequence>
<keyword evidence="3" id="KW-0732">Signal</keyword>
<dbReference type="OrthoDB" id="9796817at2"/>
<dbReference type="Pfam" id="PF00496">
    <property type="entry name" value="SBP_bac_5"/>
    <property type="match status" value="1"/>
</dbReference>
<dbReference type="GO" id="GO:0042597">
    <property type="term" value="C:periplasmic space"/>
    <property type="evidence" value="ECO:0007669"/>
    <property type="project" value="UniProtKB-ARBA"/>
</dbReference>
<accession>A0A1Y6K6Q8</accession>
<dbReference type="KEGG" id="abat:CFX1CAM_1513"/>
<evidence type="ECO:0000256" key="3">
    <source>
        <dbReference type="ARBA" id="ARBA00022729"/>
    </source>
</evidence>
<dbReference type="PIRSF" id="PIRSF002741">
    <property type="entry name" value="MppA"/>
    <property type="match status" value="1"/>
</dbReference>
<proteinExistence type="inferred from homology"/>
<dbReference type="GO" id="GO:0015833">
    <property type="term" value="P:peptide transport"/>
    <property type="evidence" value="ECO:0007669"/>
    <property type="project" value="TreeGrafter"/>
</dbReference>
<dbReference type="Gene3D" id="3.10.105.10">
    <property type="entry name" value="Dipeptide-binding Protein, Domain 3"/>
    <property type="match status" value="1"/>
</dbReference>
<dbReference type="PANTHER" id="PTHR30290">
    <property type="entry name" value="PERIPLASMIC BINDING COMPONENT OF ABC TRANSPORTER"/>
    <property type="match status" value="1"/>
</dbReference>
<dbReference type="RefSeq" id="WP_087862409.1">
    <property type="nucleotide sequence ID" value="NZ_LT859958.1"/>
</dbReference>
<keyword evidence="6" id="KW-1185">Reference proteome</keyword>
<dbReference type="InterPro" id="IPR030678">
    <property type="entry name" value="Peptide/Ni-bd"/>
</dbReference>
<evidence type="ECO:0000256" key="2">
    <source>
        <dbReference type="ARBA" id="ARBA00022448"/>
    </source>
</evidence>
<dbReference type="GO" id="GO:1904680">
    <property type="term" value="F:peptide transmembrane transporter activity"/>
    <property type="evidence" value="ECO:0007669"/>
    <property type="project" value="TreeGrafter"/>
</dbReference>
<dbReference type="Proteomes" id="UP000195514">
    <property type="component" value="Chromosome I"/>
</dbReference>
<dbReference type="InterPro" id="IPR000914">
    <property type="entry name" value="SBP_5_dom"/>
</dbReference>
<name>A0A1Y6K6Q8_9CHLR</name>
<dbReference type="CDD" id="cd08513">
    <property type="entry name" value="PBP2_thermophilic_Hb8_like"/>
    <property type="match status" value="1"/>
</dbReference>
<dbReference type="PANTHER" id="PTHR30290:SF9">
    <property type="entry name" value="OLIGOPEPTIDE-BINDING PROTEIN APPA"/>
    <property type="match status" value="1"/>
</dbReference>
<dbReference type="SUPFAM" id="SSF53850">
    <property type="entry name" value="Periplasmic binding protein-like II"/>
    <property type="match status" value="1"/>
</dbReference>
<reference evidence="6" key="1">
    <citation type="submission" date="2017-05" db="EMBL/GenBank/DDBJ databases">
        <authorList>
            <person name="Kirkegaard R."/>
            <person name="Mcilroy J S."/>
        </authorList>
    </citation>
    <scope>NUCLEOTIDE SEQUENCE [LARGE SCALE GENOMIC DNA]</scope>
</reference>
<evidence type="ECO:0000313" key="5">
    <source>
        <dbReference type="EMBL" id="SMX54578.1"/>
    </source>
</evidence>
<dbReference type="InterPro" id="IPR039424">
    <property type="entry name" value="SBP_5"/>
</dbReference>
<feature type="domain" description="Solute-binding protein family 5" evidence="4">
    <location>
        <begin position="88"/>
        <end position="455"/>
    </location>
</feature>
<organism evidence="5 6">
    <name type="scientific">Candidatus Brevifilum fermentans</name>
    <dbReference type="NCBI Taxonomy" id="1986204"/>
    <lineage>
        <taxon>Bacteria</taxon>
        <taxon>Bacillati</taxon>
        <taxon>Chloroflexota</taxon>
        <taxon>Anaerolineae</taxon>
        <taxon>Anaerolineales</taxon>
        <taxon>Anaerolineaceae</taxon>
        <taxon>Candidatus Brevifilum</taxon>
    </lineage>
</organism>
<comment type="similarity">
    <text evidence="1">Belongs to the bacterial solute-binding protein 5 family.</text>
</comment>
<evidence type="ECO:0000313" key="6">
    <source>
        <dbReference type="Proteomes" id="UP000195514"/>
    </source>
</evidence>
<keyword evidence="2" id="KW-0813">Transport</keyword>
<dbReference type="EMBL" id="LT859958">
    <property type="protein sequence ID" value="SMX54578.1"/>
    <property type="molecule type" value="Genomic_DNA"/>
</dbReference>
<protein>
    <submittedName>
        <fullName evidence="5">Putative ABC transporter substrate binding protein</fullName>
    </submittedName>
</protein>